<dbReference type="NCBIfam" id="TIGR01297">
    <property type="entry name" value="CDF"/>
    <property type="match status" value="1"/>
</dbReference>
<feature type="region of interest" description="Disordered" evidence="6">
    <location>
        <begin position="98"/>
        <end position="156"/>
    </location>
</feature>
<dbReference type="InterPro" id="IPR002524">
    <property type="entry name" value="Cation_efflux"/>
</dbReference>
<evidence type="ECO:0000313" key="10">
    <source>
        <dbReference type="Proteomes" id="UP000054538"/>
    </source>
</evidence>
<evidence type="ECO:0000259" key="8">
    <source>
        <dbReference type="Pfam" id="PF01545"/>
    </source>
</evidence>
<evidence type="ECO:0000256" key="4">
    <source>
        <dbReference type="ARBA" id="ARBA00022989"/>
    </source>
</evidence>
<dbReference type="GO" id="GO:0016020">
    <property type="term" value="C:membrane"/>
    <property type="evidence" value="ECO:0007669"/>
    <property type="project" value="UniProtKB-SubCell"/>
</dbReference>
<evidence type="ECO:0000256" key="3">
    <source>
        <dbReference type="ARBA" id="ARBA00022692"/>
    </source>
</evidence>
<comment type="subcellular location">
    <subcellularLocation>
        <location evidence="1">Membrane</location>
        <topology evidence="1">Multi-pass membrane protein</topology>
    </subcellularLocation>
</comment>
<feature type="domain" description="Cation efflux protein transmembrane" evidence="8">
    <location>
        <begin position="181"/>
        <end position="408"/>
    </location>
</feature>
<gene>
    <name evidence="9" type="ORF">PAXRUDRAFT_822869</name>
</gene>
<evidence type="ECO:0000256" key="2">
    <source>
        <dbReference type="ARBA" id="ARBA00022448"/>
    </source>
</evidence>
<keyword evidence="3 7" id="KW-0812">Transmembrane</keyword>
<dbReference type="GO" id="GO:0030003">
    <property type="term" value="P:intracellular monoatomic cation homeostasis"/>
    <property type="evidence" value="ECO:0007669"/>
    <property type="project" value="UniProtKB-ARBA"/>
</dbReference>
<feature type="compositionally biased region" description="Basic residues" evidence="6">
    <location>
        <begin position="136"/>
        <end position="150"/>
    </location>
</feature>
<evidence type="ECO:0000256" key="5">
    <source>
        <dbReference type="ARBA" id="ARBA00023136"/>
    </source>
</evidence>
<dbReference type="FunCoup" id="A0A0D0ECG4">
    <property type="interactions" value="47"/>
</dbReference>
<dbReference type="EMBL" id="KN824863">
    <property type="protein sequence ID" value="KIK99325.1"/>
    <property type="molecule type" value="Genomic_DNA"/>
</dbReference>
<dbReference type="HOGENOM" id="CLU_013430_12_0_1"/>
<organism evidence="9 10">
    <name type="scientific">Paxillus rubicundulus Ve08.2h10</name>
    <dbReference type="NCBI Taxonomy" id="930991"/>
    <lineage>
        <taxon>Eukaryota</taxon>
        <taxon>Fungi</taxon>
        <taxon>Dikarya</taxon>
        <taxon>Basidiomycota</taxon>
        <taxon>Agaricomycotina</taxon>
        <taxon>Agaricomycetes</taxon>
        <taxon>Agaricomycetidae</taxon>
        <taxon>Boletales</taxon>
        <taxon>Paxilineae</taxon>
        <taxon>Paxillaceae</taxon>
        <taxon>Paxillus</taxon>
    </lineage>
</organism>
<feature type="compositionally biased region" description="Basic and acidic residues" evidence="6">
    <location>
        <begin position="105"/>
        <end position="125"/>
    </location>
</feature>
<sequence length="512" mass="55912">MKLSLARRLCPSPVRIPYSVGVSLSPPGSKLLWAKPRHFFQHNTSSSLAETTNLKEALRYKSVSARTRAPGILLAERSPPHSSPLARAGFTPLMYQRRCNSSKSSSKDHTTSTDEAAHSDCENSHKHANGLEHTNGHSRPHSHSHSIFHSHSHDDHDHVHDAEQIVQALEGTGDRGSRITLIGLLVNVVLTSAKGIAGWYMHSASLLADAGHSLSDLLGDFVTLFCWKLSRKPPSDKYPFGYAKFETLGTTTVSVLLIGGALGIGFHSYHLLIEALSATVSTLPPGQIHDFLQQMASVGHRVPTIGHAHAQVDVLDPNAAWFAAVSVLTKEWLYRITKKVADEEHSPVLYANAVHHRSDAYSSVVALFAILGSSIFPALPLDPIGGLFVSFIIFWQGLALLRGAFAELTDAGIPKSSRDKLLRALDPLLSYGVVTKHSHPDDPSTQYLLAIKELRAKRAGSLITVDLTVDVPSTTTVSATLELERKIIQLLKMARKEISEVRVKFRSTDDIL</sequence>
<dbReference type="GO" id="GO:0098771">
    <property type="term" value="P:inorganic ion homeostasis"/>
    <property type="evidence" value="ECO:0007669"/>
    <property type="project" value="UniProtKB-ARBA"/>
</dbReference>
<keyword evidence="5 7" id="KW-0472">Membrane</keyword>
<protein>
    <recommendedName>
        <fullName evidence="8">Cation efflux protein transmembrane domain-containing protein</fullName>
    </recommendedName>
</protein>
<name>A0A0D0ECG4_9AGAM</name>
<proteinExistence type="predicted"/>
<dbReference type="STRING" id="930991.A0A0D0ECG4"/>
<dbReference type="PANTHER" id="PTHR43840">
    <property type="entry name" value="MITOCHONDRIAL METAL TRANSPORTER 1-RELATED"/>
    <property type="match status" value="1"/>
</dbReference>
<feature type="transmembrane region" description="Helical" evidence="7">
    <location>
        <begin position="360"/>
        <end position="379"/>
    </location>
</feature>
<evidence type="ECO:0000256" key="1">
    <source>
        <dbReference type="ARBA" id="ARBA00004141"/>
    </source>
</evidence>
<dbReference type="GO" id="GO:0008324">
    <property type="term" value="F:monoatomic cation transmembrane transporter activity"/>
    <property type="evidence" value="ECO:0007669"/>
    <property type="project" value="InterPro"/>
</dbReference>
<dbReference type="InterPro" id="IPR050291">
    <property type="entry name" value="CDF_Transporter"/>
</dbReference>
<dbReference type="OrthoDB" id="435980at2759"/>
<reference evidence="10" key="2">
    <citation type="submission" date="2015-01" db="EMBL/GenBank/DDBJ databases">
        <title>Evolutionary Origins and Diversification of the Mycorrhizal Mutualists.</title>
        <authorList>
            <consortium name="DOE Joint Genome Institute"/>
            <consortium name="Mycorrhizal Genomics Consortium"/>
            <person name="Kohler A."/>
            <person name="Kuo A."/>
            <person name="Nagy L.G."/>
            <person name="Floudas D."/>
            <person name="Copeland A."/>
            <person name="Barry K.W."/>
            <person name="Cichocki N."/>
            <person name="Veneault-Fourrey C."/>
            <person name="LaButti K."/>
            <person name="Lindquist E.A."/>
            <person name="Lipzen A."/>
            <person name="Lundell T."/>
            <person name="Morin E."/>
            <person name="Murat C."/>
            <person name="Riley R."/>
            <person name="Ohm R."/>
            <person name="Sun H."/>
            <person name="Tunlid A."/>
            <person name="Henrissat B."/>
            <person name="Grigoriev I.V."/>
            <person name="Hibbett D.S."/>
            <person name="Martin F."/>
        </authorList>
    </citation>
    <scope>NUCLEOTIDE SEQUENCE [LARGE SCALE GENOMIC DNA]</scope>
    <source>
        <strain evidence="10">Ve08.2h10</strain>
    </source>
</reference>
<evidence type="ECO:0000313" key="9">
    <source>
        <dbReference type="EMBL" id="KIK99325.1"/>
    </source>
</evidence>
<dbReference type="InterPro" id="IPR058533">
    <property type="entry name" value="Cation_efflux_TM"/>
</dbReference>
<dbReference type="Gene3D" id="1.20.1510.10">
    <property type="entry name" value="Cation efflux protein transmembrane domain"/>
    <property type="match status" value="1"/>
</dbReference>
<keyword evidence="10" id="KW-1185">Reference proteome</keyword>
<reference evidence="9 10" key="1">
    <citation type="submission" date="2014-04" db="EMBL/GenBank/DDBJ databases">
        <authorList>
            <consortium name="DOE Joint Genome Institute"/>
            <person name="Kuo A."/>
            <person name="Kohler A."/>
            <person name="Jargeat P."/>
            <person name="Nagy L.G."/>
            <person name="Floudas D."/>
            <person name="Copeland A."/>
            <person name="Barry K.W."/>
            <person name="Cichocki N."/>
            <person name="Veneault-Fourrey C."/>
            <person name="LaButti K."/>
            <person name="Lindquist E.A."/>
            <person name="Lipzen A."/>
            <person name="Lundell T."/>
            <person name="Morin E."/>
            <person name="Murat C."/>
            <person name="Sun H."/>
            <person name="Tunlid A."/>
            <person name="Henrissat B."/>
            <person name="Grigoriev I.V."/>
            <person name="Hibbett D.S."/>
            <person name="Martin F."/>
            <person name="Nordberg H.P."/>
            <person name="Cantor M.N."/>
            <person name="Hua S.X."/>
        </authorList>
    </citation>
    <scope>NUCLEOTIDE SEQUENCE [LARGE SCALE GENOMIC DNA]</scope>
    <source>
        <strain evidence="9 10">Ve08.2h10</strain>
    </source>
</reference>
<keyword evidence="2" id="KW-0813">Transport</keyword>
<evidence type="ECO:0000256" key="6">
    <source>
        <dbReference type="SAM" id="MobiDB-lite"/>
    </source>
</evidence>
<dbReference type="Proteomes" id="UP000054538">
    <property type="component" value="Unassembled WGS sequence"/>
</dbReference>
<keyword evidence="4 7" id="KW-1133">Transmembrane helix</keyword>
<accession>A0A0D0ECG4</accession>
<dbReference type="Pfam" id="PF01545">
    <property type="entry name" value="Cation_efflux"/>
    <property type="match status" value="1"/>
</dbReference>
<dbReference type="SUPFAM" id="SSF161111">
    <property type="entry name" value="Cation efflux protein transmembrane domain-like"/>
    <property type="match status" value="1"/>
</dbReference>
<feature type="transmembrane region" description="Helical" evidence="7">
    <location>
        <begin position="385"/>
        <end position="405"/>
    </location>
</feature>
<dbReference type="PANTHER" id="PTHR43840:SF15">
    <property type="entry name" value="MITOCHONDRIAL METAL TRANSPORTER 1-RELATED"/>
    <property type="match status" value="1"/>
</dbReference>
<evidence type="ECO:0000256" key="7">
    <source>
        <dbReference type="SAM" id="Phobius"/>
    </source>
</evidence>
<dbReference type="InParanoid" id="A0A0D0ECG4"/>
<dbReference type="AlphaFoldDB" id="A0A0D0ECG4"/>
<dbReference type="InterPro" id="IPR027469">
    <property type="entry name" value="Cation_efflux_TMD_sf"/>
</dbReference>